<dbReference type="Pfam" id="PF01475">
    <property type="entry name" value="FUR"/>
    <property type="match status" value="1"/>
</dbReference>
<keyword evidence="6" id="KW-0804">Transcription</keyword>
<dbReference type="InterPro" id="IPR036388">
    <property type="entry name" value="WH-like_DNA-bd_sf"/>
</dbReference>
<dbReference type="AlphaFoldDB" id="A0A4R6RDG5"/>
<gene>
    <name evidence="8" type="ORF">EDD54_2708</name>
</gene>
<reference evidence="8 9" key="1">
    <citation type="submission" date="2019-03" db="EMBL/GenBank/DDBJ databases">
        <title>Genomic Encyclopedia of Type Strains, Phase IV (KMG-IV): sequencing the most valuable type-strain genomes for metagenomic binning, comparative biology and taxonomic classification.</title>
        <authorList>
            <person name="Goeker M."/>
        </authorList>
    </citation>
    <scope>NUCLEOTIDE SEQUENCE [LARGE SCALE GENOMIC DNA]</scope>
    <source>
        <strain evidence="8 9">DSM 102969</strain>
    </source>
</reference>
<dbReference type="InterPro" id="IPR036390">
    <property type="entry name" value="WH_DNA-bd_sf"/>
</dbReference>
<keyword evidence="2" id="KW-0678">Repressor</keyword>
<dbReference type="PANTHER" id="PTHR33202">
    <property type="entry name" value="ZINC UPTAKE REGULATION PROTEIN"/>
    <property type="match status" value="1"/>
</dbReference>
<feature type="binding site" evidence="7">
    <location>
        <position position="158"/>
    </location>
    <ligand>
        <name>Zn(2+)</name>
        <dbReference type="ChEBI" id="CHEBI:29105"/>
    </ligand>
</feature>
<dbReference type="GO" id="GO:0005829">
    <property type="term" value="C:cytosol"/>
    <property type="evidence" value="ECO:0007669"/>
    <property type="project" value="TreeGrafter"/>
</dbReference>
<feature type="binding site" evidence="7">
    <location>
        <position position="115"/>
    </location>
    <ligand>
        <name>Zn(2+)</name>
        <dbReference type="ChEBI" id="CHEBI:29105"/>
    </ligand>
</feature>
<protein>
    <submittedName>
        <fullName evidence="8">Fur family zinc uptake transcriptional regulator</fullName>
    </submittedName>
</protein>
<evidence type="ECO:0000256" key="1">
    <source>
        <dbReference type="ARBA" id="ARBA00007957"/>
    </source>
</evidence>
<proteinExistence type="inferred from homology"/>
<dbReference type="InterPro" id="IPR002481">
    <property type="entry name" value="FUR"/>
</dbReference>
<dbReference type="GO" id="GO:0000976">
    <property type="term" value="F:transcription cis-regulatory region binding"/>
    <property type="evidence" value="ECO:0007669"/>
    <property type="project" value="TreeGrafter"/>
</dbReference>
<evidence type="ECO:0000313" key="8">
    <source>
        <dbReference type="EMBL" id="TDP84105.1"/>
    </source>
</evidence>
<feature type="binding site" evidence="7">
    <location>
        <position position="155"/>
    </location>
    <ligand>
        <name>Zn(2+)</name>
        <dbReference type="ChEBI" id="CHEBI:29105"/>
    </ligand>
</feature>
<comment type="similarity">
    <text evidence="1">Belongs to the Fur family.</text>
</comment>
<dbReference type="Proteomes" id="UP000294547">
    <property type="component" value="Unassembled WGS sequence"/>
</dbReference>
<evidence type="ECO:0000256" key="7">
    <source>
        <dbReference type="PIRSR" id="PIRSR602481-1"/>
    </source>
</evidence>
<keyword evidence="5" id="KW-0238">DNA-binding</keyword>
<dbReference type="InterPro" id="IPR043135">
    <property type="entry name" value="Fur_C"/>
</dbReference>
<organism evidence="8 9">
    <name type="scientific">Oharaeibacter diazotrophicus</name>
    <dbReference type="NCBI Taxonomy" id="1920512"/>
    <lineage>
        <taxon>Bacteria</taxon>
        <taxon>Pseudomonadati</taxon>
        <taxon>Pseudomonadota</taxon>
        <taxon>Alphaproteobacteria</taxon>
        <taxon>Hyphomicrobiales</taxon>
        <taxon>Pleomorphomonadaceae</taxon>
        <taxon>Oharaeibacter</taxon>
    </lineage>
</organism>
<dbReference type="PANTHER" id="PTHR33202:SF6">
    <property type="entry name" value="ZINC UPTAKE REGULATION PROTEIN"/>
    <property type="match status" value="1"/>
</dbReference>
<dbReference type="GO" id="GO:0003700">
    <property type="term" value="F:DNA-binding transcription factor activity"/>
    <property type="evidence" value="ECO:0007669"/>
    <property type="project" value="InterPro"/>
</dbReference>
<evidence type="ECO:0000256" key="4">
    <source>
        <dbReference type="ARBA" id="ARBA00023015"/>
    </source>
</evidence>
<dbReference type="Gene3D" id="3.30.1490.190">
    <property type="match status" value="1"/>
</dbReference>
<dbReference type="EMBL" id="SNXY01000008">
    <property type="protein sequence ID" value="TDP84105.1"/>
    <property type="molecule type" value="Genomic_DNA"/>
</dbReference>
<evidence type="ECO:0000256" key="5">
    <source>
        <dbReference type="ARBA" id="ARBA00023125"/>
    </source>
</evidence>
<dbReference type="GO" id="GO:0045892">
    <property type="term" value="P:negative regulation of DNA-templated transcription"/>
    <property type="evidence" value="ECO:0007669"/>
    <property type="project" value="TreeGrafter"/>
</dbReference>
<dbReference type="GO" id="GO:0008270">
    <property type="term" value="F:zinc ion binding"/>
    <property type="evidence" value="ECO:0007669"/>
    <property type="project" value="TreeGrafter"/>
</dbReference>
<feature type="binding site" evidence="7">
    <location>
        <position position="118"/>
    </location>
    <ligand>
        <name>Zn(2+)</name>
        <dbReference type="ChEBI" id="CHEBI:29105"/>
    </ligand>
</feature>
<comment type="caution">
    <text evidence="8">The sequence shown here is derived from an EMBL/GenBank/DDBJ whole genome shotgun (WGS) entry which is preliminary data.</text>
</comment>
<evidence type="ECO:0000256" key="3">
    <source>
        <dbReference type="ARBA" id="ARBA00022833"/>
    </source>
</evidence>
<dbReference type="Gene3D" id="1.10.10.10">
    <property type="entry name" value="Winged helix-like DNA-binding domain superfamily/Winged helix DNA-binding domain"/>
    <property type="match status" value="1"/>
</dbReference>
<comment type="cofactor">
    <cofactor evidence="7">
        <name>Zn(2+)</name>
        <dbReference type="ChEBI" id="CHEBI:29105"/>
    </cofactor>
    <text evidence="7">Binds 1 zinc ion per subunit.</text>
</comment>
<keyword evidence="4" id="KW-0805">Transcription regulation</keyword>
<sequence length="175" mass="18698">MLGHDDHDHHHCRADALARVEDRCATMGLRLTAQRRRVLDVLLDSHVPVTAYEIMDRIGATERRPSPISVYRALDFLVANRFAHRIESRNAFLACSHGHGEAEAGRDPMLVFLLCEACGAAAEAEPPALAAALADIAGAAGFQLSAAVLELRGVCAACRAAGRLPQPRAADGDDA</sequence>
<evidence type="ECO:0000313" key="9">
    <source>
        <dbReference type="Proteomes" id="UP000294547"/>
    </source>
</evidence>
<evidence type="ECO:0000256" key="6">
    <source>
        <dbReference type="ARBA" id="ARBA00023163"/>
    </source>
</evidence>
<evidence type="ECO:0000256" key="2">
    <source>
        <dbReference type="ARBA" id="ARBA00022491"/>
    </source>
</evidence>
<keyword evidence="7" id="KW-0479">Metal-binding</keyword>
<accession>A0A4R6RDG5</accession>
<dbReference type="GO" id="GO:1900376">
    <property type="term" value="P:regulation of secondary metabolite biosynthetic process"/>
    <property type="evidence" value="ECO:0007669"/>
    <property type="project" value="TreeGrafter"/>
</dbReference>
<keyword evidence="9" id="KW-1185">Reference proteome</keyword>
<dbReference type="RefSeq" id="WP_245515764.1">
    <property type="nucleotide sequence ID" value="NZ_BSPM01000002.1"/>
</dbReference>
<keyword evidence="3 7" id="KW-0862">Zinc</keyword>
<dbReference type="SUPFAM" id="SSF46785">
    <property type="entry name" value="Winged helix' DNA-binding domain"/>
    <property type="match status" value="1"/>
</dbReference>
<name>A0A4R6RDG5_9HYPH</name>